<evidence type="ECO:0000313" key="2">
    <source>
        <dbReference type="Proteomes" id="UP000275394"/>
    </source>
</evidence>
<accession>A0A3N2E0S8</accession>
<dbReference type="OrthoDB" id="90759at2"/>
<gene>
    <name evidence="1" type="ORF">EDC56_1257</name>
</gene>
<sequence length="186" mass="20676">MEKVESEQNDTILPPSATTQMRDIEAATARLEGVPVIVQEVWSSEDCPLVMLPYLAWARSVDTWSDSWTETQKRQAISASLEVHRHKGTKRSVQEAVNALGANIIIREWFETGGEPYTFTCILAEGSGGTDEFVESLMRTIDLTRPERCTYEVHQGIDSGTTLAVASKLNPAVYTRTIGLEWTVSL</sequence>
<organism evidence="1 2">
    <name type="scientific">Sinobacterium caligoides</name>
    <dbReference type="NCBI Taxonomy" id="933926"/>
    <lineage>
        <taxon>Bacteria</taxon>
        <taxon>Pseudomonadati</taxon>
        <taxon>Pseudomonadota</taxon>
        <taxon>Gammaproteobacteria</taxon>
        <taxon>Cellvibrionales</taxon>
        <taxon>Spongiibacteraceae</taxon>
        <taxon>Sinobacterium</taxon>
    </lineage>
</organism>
<comment type="caution">
    <text evidence="1">The sequence shown here is derived from an EMBL/GenBank/DDBJ whole genome shotgun (WGS) entry which is preliminary data.</text>
</comment>
<dbReference type="AlphaFoldDB" id="A0A3N2E0S8"/>
<dbReference type="EMBL" id="RKHR01000003">
    <property type="protein sequence ID" value="ROS05708.1"/>
    <property type="molecule type" value="Genomic_DNA"/>
</dbReference>
<keyword evidence="2" id="KW-1185">Reference proteome</keyword>
<name>A0A3N2E0S8_9GAMM</name>
<dbReference type="Pfam" id="PF09684">
    <property type="entry name" value="Tail_P2_I"/>
    <property type="match status" value="1"/>
</dbReference>
<protein>
    <submittedName>
        <fullName evidence="1">Phage tail P2-like protein</fullName>
    </submittedName>
</protein>
<proteinExistence type="predicted"/>
<dbReference type="InterPro" id="IPR006521">
    <property type="entry name" value="Tail_protein_I"/>
</dbReference>
<reference evidence="1 2" key="1">
    <citation type="submission" date="2018-11" db="EMBL/GenBank/DDBJ databases">
        <title>Genomic Encyclopedia of Type Strains, Phase IV (KMG-IV): sequencing the most valuable type-strain genomes for metagenomic binning, comparative biology and taxonomic classification.</title>
        <authorList>
            <person name="Goeker M."/>
        </authorList>
    </citation>
    <scope>NUCLEOTIDE SEQUENCE [LARGE SCALE GENOMIC DNA]</scope>
    <source>
        <strain evidence="1 2">DSM 100316</strain>
    </source>
</reference>
<evidence type="ECO:0000313" key="1">
    <source>
        <dbReference type="EMBL" id="ROS05708.1"/>
    </source>
</evidence>
<dbReference type="Proteomes" id="UP000275394">
    <property type="component" value="Unassembled WGS sequence"/>
</dbReference>
<dbReference type="NCBIfam" id="TIGR01634">
    <property type="entry name" value="tail_P2_I"/>
    <property type="match status" value="1"/>
</dbReference>
<dbReference type="RefSeq" id="WP_123711603.1">
    <property type="nucleotide sequence ID" value="NZ_RKHR01000003.1"/>
</dbReference>